<feature type="compositionally biased region" description="Acidic residues" evidence="6">
    <location>
        <begin position="118"/>
        <end position="137"/>
    </location>
</feature>
<gene>
    <name evidence="8" type="ORF">TorRG33x02_075710</name>
</gene>
<feature type="domain" description="HMA" evidence="7">
    <location>
        <begin position="13"/>
        <end position="76"/>
    </location>
</feature>
<sequence>MANKPPEDQGLKYQTWVLKVSIHCEGCKKKVKKVLQSIEGVYTTTIDSQQHKVTVTGNVDAETLIKKLLRSGKLAELWPENKPSEKKKSGKSKKQKDSNPDEAGADVDGEDAGKNDGGGDDADGEEVDDDGENDESVGDNGGGGGGGNNGGGKKKKKKKKKKGQNSVNAGAGDNPGDIAPAGVPGDLGSVATATMNHGPPIQHVYPYPPTLYNQQAPVMYGLSYNTTYPSPSASYFAPSMHGNMYSRSEMFPTPFDSFHAYSDGDDDDYESGCSIM</sequence>
<dbReference type="Pfam" id="PF00403">
    <property type="entry name" value="HMA"/>
    <property type="match status" value="1"/>
</dbReference>
<evidence type="ECO:0000256" key="5">
    <source>
        <dbReference type="ARBA" id="ARBA00024045"/>
    </source>
</evidence>
<keyword evidence="2" id="KW-0479">Metal-binding</keyword>
<dbReference type="FunFam" id="3.30.70.100:FF:000008">
    <property type="entry name" value="Copper transport protein ATOX1"/>
    <property type="match status" value="1"/>
</dbReference>
<dbReference type="InParanoid" id="A0A2P5FFK8"/>
<dbReference type="CDD" id="cd00371">
    <property type="entry name" value="HMA"/>
    <property type="match status" value="1"/>
</dbReference>
<evidence type="ECO:0000256" key="1">
    <source>
        <dbReference type="ARBA" id="ARBA00022481"/>
    </source>
</evidence>
<dbReference type="Gene3D" id="3.30.70.100">
    <property type="match status" value="1"/>
</dbReference>
<keyword evidence="4" id="KW-0636">Prenylation</keyword>
<accession>A0A2P5FFK8</accession>
<dbReference type="Proteomes" id="UP000237000">
    <property type="component" value="Unassembled WGS sequence"/>
</dbReference>
<evidence type="ECO:0000256" key="4">
    <source>
        <dbReference type="ARBA" id="ARBA00023289"/>
    </source>
</evidence>
<dbReference type="STRING" id="63057.A0A2P5FFK8"/>
<dbReference type="GO" id="GO:0046872">
    <property type="term" value="F:metal ion binding"/>
    <property type="evidence" value="ECO:0007669"/>
    <property type="project" value="UniProtKB-KW"/>
</dbReference>
<comment type="similarity">
    <text evidence="5">Belongs to the HIPP family.</text>
</comment>
<evidence type="ECO:0000313" key="9">
    <source>
        <dbReference type="Proteomes" id="UP000237000"/>
    </source>
</evidence>
<dbReference type="PANTHER" id="PTHR45868">
    <property type="entry name" value="HEAVY METAL-ASSOCIATED ISOPRENYLATED PLANT PROTEIN 33-RELATED"/>
    <property type="match status" value="1"/>
</dbReference>
<proteinExistence type="inferred from homology"/>
<feature type="region of interest" description="Disordered" evidence="6">
    <location>
        <begin position="76"/>
        <end position="185"/>
    </location>
</feature>
<dbReference type="InterPro" id="IPR006121">
    <property type="entry name" value="HMA_dom"/>
</dbReference>
<dbReference type="OrthoDB" id="689350at2759"/>
<reference evidence="9" key="1">
    <citation type="submission" date="2016-06" db="EMBL/GenBank/DDBJ databases">
        <title>Parallel loss of symbiosis genes in relatives of nitrogen-fixing non-legume Parasponia.</title>
        <authorList>
            <person name="Van Velzen R."/>
            <person name="Holmer R."/>
            <person name="Bu F."/>
            <person name="Rutten L."/>
            <person name="Van Zeijl A."/>
            <person name="Liu W."/>
            <person name="Santuari L."/>
            <person name="Cao Q."/>
            <person name="Sharma T."/>
            <person name="Shen D."/>
            <person name="Roswanjaya Y."/>
            <person name="Wardhani T."/>
            <person name="Kalhor M.S."/>
            <person name="Jansen J."/>
            <person name="Van den Hoogen J."/>
            <person name="Gungor B."/>
            <person name="Hartog M."/>
            <person name="Hontelez J."/>
            <person name="Verver J."/>
            <person name="Yang W.-C."/>
            <person name="Schijlen E."/>
            <person name="Repin R."/>
            <person name="Schilthuizen M."/>
            <person name="Schranz E."/>
            <person name="Heidstra R."/>
            <person name="Miyata K."/>
            <person name="Fedorova E."/>
            <person name="Kohlen W."/>
            <person name="Bisseling T."/>
            <person name="Smit S."/>
            <person name="Geurts R."/>
        </authorList>
    </citation>
    <scope>NUCLEOTIDE SEQUENCE [LARGE SCALE GENOMIC DNA]</scope>
    <source>
        <strain evidence="9">cv. RG33-2</strain>
    </source>
</reference>
<dbReference type="PROSITE" id="PS50846">
    <property type="entry name" value="HMA_2"/>
    <property type="match status" value="1"/>
</dbReference>
<feature type="compositionally biased region" description="Gly residues" evidence="6">
    <location>
        <begin position="139"/>
        <end position="151"/>
    </location>
</feature>
<keyword evidence="9" id="KW-1185">Reference proteome</keyword>
<dbReference type="AlphaFoldDB" id="A0A2P5FFK8"/>
<protein>
    <submittedName>
        <fullName evidence="8">Heavy metal-associated domain containing protein</fullName>
    </submittedName>
</protein>
<evidence type="ECO:0000259" key="7">
    <source>
        <dbReference type="PROSITE" id="PS50846"/>
    </source>
</evidence>
<dbReference type="PANTHER" id="PTHR45868:SF80">
    <property type="entry name" value="F15K9.8-RELATED"/>
    <property type="match status" value="1"/>
</dbReference>
<evidence type="ECO:0000313" key="8">
    <source>
        <dbReference type="EMBL" id="PON96590.1"/>
    </source>
</evidence>
<organism evidence="8 9">
    <name type="scientific">Trema orientale</name>
    <name type="common">Charcoal tree</name>
    <name type="synonym">Celtis orientalis</name>
    <dbReference type="NCBI Taxonomy" id="63057"/>
    <lineage>
        <taxon>Eukaryota</taxon>
        <taxon>Viridiplantae</taxon>
        <taxon>Streptophyta</taxon>
        <taxon>Embryophyta</taxon>
        <taxon>Tracheophyta</taxon>
        <taxon>Spermatophyta</taxon>
        <taxon>Magnoliopsida</taxon>
        <taxon>eudicotyledons</taxon>
        <taxon>Gunneridae</taxon>
        <taxon>Pentapetalae</taxon>
        <taxon>rosids</taxon>
        <taxon>fabids</taxon>
        <taxon>Rosales</taxon>
        <taxon>Cannabaceae</taxon>
        <taxon>Trema</taxon>
    </lineage>
</organism>
<comment type="caution">
    <text evidence="8">The sequence shown here is derived from an EMBL/GenBank/DDBJ whole genome shotgun (WGS) entry which is preliminary data.</text>
</comment>
<dbReference type="InterPro" id="IPR036163">
    <property type="entry name" value="HMA_dom_sf"/>
</dbReference>
<dbReference type="EMBL" id="JXTC01000037">
    <property type="protein sequence ID" value="PON96590.1"/>
    <property type="molecule type" value="Genomic_DNA"/>
</dbReference>
<feature type="compositionally biased region" description="Basic residues" evidence="6">
    <location>
        <begin position="152"/>
        <end position="163"/>
    </location>
</feature>
<dbReference type="SUPFAM" id="SSF55008">
    <property type="entry name" value="HMA, heavy metal-associated domain"/>
    <property type="match status" value="1"/>
</dbReference>
<evidence type="ECO:0000256" key="3">
    <source>
        <dbReference type="ARBA" id="ARBA00023288"/>
    </source>
</evidence>
<keyword evidence="3" id="KW-0449">Lipoprotein</keyword>
<evidence type="ECO:0000256" key="2">
    <source>
        <dbReference type="ARBA" id="ARBA00022723"/>
    </source>
</evidence>
<name>A0A2P5FFK8_TREOI</name>
<evidence type="ECO:0000256" key="6">
    <source>
        <dbReference type="SAM" id="MobiDB-lite"/>
    </source>
</evidence>
<keyword evidence="1" id="KW-0488">Methylation</keyword>